<keyword evidence="1" id="KW-0812">Transmembrane</keyword>
<dbReference type="OrthoDB" id="9779233at2"/>
<keyword evidence="1" id="KW-1133">Transmembrane helix</keyword>
<gene>
    <name evidence="2" type="ORF">LX64_01698</name>
</gene>
<dbReference type="PANTHER" id="PTHR32251:SF15">
    <property type="entry name" value="3-OXO-5-ALPHA-STEROID 4-DEHYDROGENASE (DUF1295)"/>
    <property type="match status" value="1"/>
</dbReference>
<feature type="transmembrane region" description="Helical" evidence="1">
    <location>
        <begin position="55"/>
        <end position="75"/>
    </location>
</feature>
<dbReference type="Gene3D" id="1.20.120.1630">
    <property type="match status" value="1"/>
</dbReference>
<feature type="transmembrane region" description="Helical" evidence="1">
    <location>
        <begin position="103"/>
        <end position="124"/>
    </location>
</feature>
<name>A0A327QQP5_9BACT</name>
<evidence type="ECO:0000313" key="2">
    <source>
        <dbReference type="EMBL" id="RAJ06571.1"/>
    </source>
</evidence>
<feature type="transmembrane region" description="Helical" evidence="1">
    <location>
        <begin position="6"/>
        <end position="22"/>
    </location>
</feature>
<sequence>MLILEVLFIVFGMCLLVTAVGFRKTVWFVSVGYAFSFVAVSAAFCLSFYQQLHWYNWFQIAGILAWGLRLGLFIVRRERNESYHQLVSDLTSKAQNIPLQAKIGVWVSVSVTYTCMFAPVVFATQTKFTLGMWLSPVVYTGLFIMYLGLFIESIADFQKSYYKRSNPEEFVQKGLFSWVRYPNYFGELLVWVGSFIVGFPFYQTWWQWLIVAFGMISIFGVMISSTVRLERKQFIRHRGKKSYQDYIKSVPILFPGLPIYSLQHLKEEPEV</sequence>
<feature type="transmembrane region" description="Helical" evidence="1">
    <location>
        <begin position="27"/>
        <end position="49"/>
    </location>
</feature>
<dbReference type="GO" id="GO:0016020">
    <property type="term" value="C:membrane"/>
    <property type="evidence" value="ECO:0007669"/>
    <property type="project" value="TreeGrafter"/>
</dbReference>
<accession>A0A327QQP5</accession>
<organism evidence="2 3">
    <name type="scientific">Chitinophaga skermanii</name>
    <dbReference type="NCBI Taxonomy" id="331697"/>
    <lineage>
        <taxon>Bacteria</taxon>
        <taxon>Pseudomonadati</taxon>
        <taxon>Bacteroidota</taxon>
        <taxon>Chitinophagia</taxon>
        <taxon>Chitinophagales</taxon>
        <taxon>Chitinophagaceae</taxon>
        <taxon>Chitinophaga</taxon>
    </lineage>
</organism>
<dbReference type="RefSeq" id="WP_148707247.1">
    <property type="nucleotide sequence ID" value="NZ_QLLL01000003.1"/>
</dbReference>
<dbReference type="PANTHER" id="PTHR32251">
    <property type="entry name" value="3-OXO-5-ALPHA-STEROID 4-DEHYDROGENASE"/>
    <property type="match status" value="1"/>
</dbReference>
<dbReference type="InterPro" id="IPR010721">
    <property type="entry name" value="UstE-like"/>
</dbReference>
<comment type="caution">
    <text evidence="2">The sequence shown here is derived from an EMBL/GenBank/DDBJ whole genome shotgun (WGS) entry which is preliminary data.</text>
</comment>
<dbReference type="PROSITE" id="PS50244">
    <property type="entry name" value="S5A_REDUCTASE"/>
    <property type="match status" value="1"/>
</dbReference>
<feature type="transmembrane region" description="Helical" evidence="1">
    <location>
        <begin position="208"/>
        <end position="229"/>
    </location>
</feature>
<dbReference type="EMBL" id="QLLL01000003">
    <property type="protein sequence ID" value="RAJ06571.1"/>
    <property type="molecule type" value="Genomic_DNA"/>
</dbReference>
<dbReference type="Proteomes" id="UP000249547">
    <property type="component" value="Unassembled WGS sequence"/>
</dbReference>
<reference evidence="2 3" key="1">
    <citation type="submission" date="2018-06" db="EMBL/GenBank/DDBJ databases">
        <title>Genomic Encyclopedia of Archaeal and Bacterial Type Strains, Phase II (KMG-II): from individual species to whole genera.</title>
        <authorList>
            <person name="Goeker M."/>
        </authorList>
    </citation>
    <scope>NUCLEOTIDE SEQUENCE [LARGE SCALE GENOMIC DNA]</scope>
    <source>
        <strain evidence="2 3">DSM 23857</strain>
    </source>
</reference>
<feature type="transmembrane region" description="Helical" evidence="1">
    <location>
        <begin position="184"/>
        <end position="202"/>
    </location>
</feature>
<protein>
    <submittedName>
        <fullName evidence="2">Steroid 5-alpha reductase family enzyme</fullName>
    </submittedName>
</protein>
<proteinExistence type="predicted"/>
<keyword evidence="1" id="KW-0472">Membrane</keyword>
<dbReference type="Pfam" id="PF06966">
    <property type="entry name" value="DUF1295"/>
    <property type="match status" value="1"/>
</dbReference>
<evidence type="ECO:0000256" key="1">
    <source>
        <dbReference type="SAM" id="Phobius"/>
    </source>
</evidence>
<feature type="transmembrane region" description="Helical" evidence="1">
    <location>
        <begin position="136"/>
        <end position="155"/>
    </location>
</feature>
<dbReference type="AlphaFoldDB" id="A0A327QQP5"/>
<evidence type="ECO:0000313" key="3">
    <source>
        <dbReference type="Proteomes" id="UP000249547"/>
    </source>
</evidence>
<keyword evidence="3" id="KW-1185">Reference proteome</keyword>